<dbReference type="InterPro" id="IPR018114">
    <property type="entry name" value="TRYPSIN_HIS"/>
</dbReference>
<dbReference type="Proteomes" id="UP000192578">
    <property type="component" value="Unassembled WGS sequence"/>
</dbReference>
<evidence type="ECO:0000256" key="1">
    <source>
        <dbReference type="ARBA" id="ARBA00023157"/>
    </source>
</evidence>
<dbReference type="PRINTS" id="PR00722">
    <property type="entry name" value="CHYMOTRYPSIN"/>
</dbReference>
<keyword evidence="5" id="KW-0732">Signal</keyword>
<dbReference type="AlphaFoldDB" id="A0A9X6NM93"/>
<dbReference type="InterPro" id="IPR043504">
    <property type="entry name" value="Peptidase_S1_PA_chymotrypsin"/>
</dbReference>
<feature type="compositionally biased region" description="Low complexity" evidence="4">
    <location>
        <begin position="457"/>
        <end position="471"/>
    </location>
</feature>
<protein>
    <recommendedName>
        <fullName evidence="6">Peptidase S1 domain-containing protein</fullName>
    </recommendedName>
</protein>
<dbReference type="SUPFAM" id="SSF50494">
    <property type="entry name" value="Trypsin-like serine proteases"/>
    <property type="match status" value="1"/>
</dbReference>
<feature type="region of interest" description="Disordered" evidence="4">
    <location>
        <begin position="429"/>
        <end position="501"/>
    </location>
</feature>
<dbReference type="EMBL" id="MTYJ01000252">
    <property type="protein sequence ID" value="OWA52119.1"/>
    <property type="molecule type" value="Genomic_DNA"/>
</dbReference>
<evidence type="ECO:0000256" key="4">
    <source>
        <dbReference type="SAM" id="MobiDB-lite"/>
    </source>
</evidence>
<evidence type="ECO:0000256" key="5">
    <source>
        <dbReference type="SAM" id="SignalP"/>
    </source>
</evidence>
<keyword evidence="3" id="KW-0378">Hydrolase</keyword>
<keyword evidence="3" id="KW-0720">Serine protease</keyword>
<keyword evidence="1" id="KW-1015">Disulfide bond</keyword>
<dbReference type="PANTHER" id="PTHR24256">
    <property type="entry name" value="TRYPTASE-RELATED"/>
    <property type="match status" value="1"/>
</dbReference>
<evidence type="ECO:0000259" key="6">
    <source>
        <dbReference type="PROSITE" id="PS50240"/>
    </source>
</evidence>
<reference evidence="8" key="1">
    <citation type="submission" date="2017-01" db="EMBL/GenBank/DDBJ databases">
        <title>Comparative genomics of anhydrobiosis in the tardigrade Hypsibius dujardini.</title>
        <authorList>
            <person name="Yoshida Y."/>
            <person name="Koutsovoulos G."/>
            <person name="Laetsch D."/>
            <person name="Stevens L."/>
            <person name="Kumar S."/>
            <person name="Horikawa D."/>
            <person name="Ishino K."/>
            <person name="Komine S."/>
            <person name="Tomita M."/>
            <person name="Blaxter M."/>
            <person name="Arakawa K."/>
        </authorList>
    </citation>
    <scope>NUCLEOTIDE SEQUENCE [LARGE SCALE GENOMIC DNA]</scope>
    <source>
        <strain evidence="8">Z151</strain>
    </source>
</reference>
<proteinExistence type="inferred from homology"/>
<dbReference type="PROSITE" id="PS00134">
    <property type="entry name" value="TRYPSIN_HIS"/>
    <property type="match status" value="1"/>
</dbReference>
<dbReference type="OrthoDB" id="10059102at2759"/>
<feature type="signal peptide" evidence="5">
    <location>
        <begin position="1"/>
        <end position="25"/>
    </location>
</feature>
<feature type="compositionally biased region" description="Low complexity" evidence="4">
    <location>
        <begin position="481"/>
        <end position="501"/>
    </location>
</feature>
<evidence type="ECO:0000313" key="8">
    <source>
        <dbReference type="Proteomes" id="UP000192578"/>
    </source>
</evidence>
<gene>
    <name evidence="7" type="ORF">BV898_16580</name>
</gene>
<dbReference type="GO" id="GO:0006508">
    <property type="term" value="P:proteolysis"/>
    <property type="evidence" value="ECO:0007669"/>
    <property type="project" value="UniProtKB-KW"/>
</dbReference>
<feature type="region of interest" description="Disordered" evidence="4">
    <location>
        <begin position="362"/>
        <end position="417"/>
    </location>
</feature>
<comment type="similarity">
    <text evidence="2">Belongs to the peptidase S1 family. CLIP subfamily.</text>
</comment>
<feature type="domain" description="Peptidase S1" evidence="6">
    <location>
        <begin position="595"/>
        <end position="855"/>
    </location>
</feature>
<name>A0A9X6NM93_HYPEX</name>
<keyword evidence="8" id="KW-1185">Reference proteome</keyword>
<feature type="chain" id="PRO_5040855432" description="Peptidase S1 domain-containing protein" evidence="5">
    <location>
        <begin position="26"/>
        <end position="863"/>
    </location>
</feature>
<feature type="compositionally biased region" description="Polar residues" evidence="4">
    <location>
        <begin position="381"/>
        <end position="397"/>
    </location>
</feature>
<dbReference type="InterPro" id="IPR001314">
    <property type="entry name" value="Peptidase_S1A"/>
</dbReference>
<dbReference type="PROSITE" id="PS50240">
    <property type="entry name" value="TRYPSIN_DOM"/>
    <property type="match status" value="1"/>
</dbReference>
<dbReference type="SMART" id="SM00020">
    <property type="entry name" value="Tryp_SPc"/>
    <property type="match status" value="1"/>
</dbReference>
<dbReference type="CDD" id="cd00190">
    <property type="entry name" value="Tryp_SPc"/>
    <property type="match status" value="1"/>
</dbReference>
<keyword evidence="3" id="KW-0645">Protease</keyword>
<dbReference type="InterPro" id="IPR009003">
    <property type="entry name" value="Peptidase_S1_PA"/>
</dbReference>
<dbReference type="InterPro" id="IPR033116">
    <property type="entry name" value="TRYPSIN_SER"/>
</dbReference>
<feature type="region of interest" description="Disordered" evidence="4">
    <location>
        <begin position="116"/>
        <end position="138"/>
    </location>
</feature>
<evidence type="ECO:0000313" key="7">
    <source>
        <dbReference type="EMBL" id="OWA52119.1"/>
    </source>
</evidence>
<feature type="compositionally biased region" description="Low complexity" evidence="4">
    <location>
        <begin position="433"/>
        <end position="450"/>
    </location>
</feature>
<feature type="compositionally biased region" description="Low complexity" evidence="4">
    <location>
        <begin position="402"/>
        <end position="417"/>
    </location>
</feature>
<dbReference type="Pfam" id="PF00089">
    <property type="entry name" value="Trypsin"/>
    <property type="match status" value="1"/>
</dbReference>
<organism evidence="7 8">
    <name type="scientific">Hypsibius exemplaris</name>
    <name type="common">Freshwater tardigrade</name>
    <dbReference type="NCBI Taxonomy" id="2072580"/>
    <lineage>
        <taxon>Eukaryota</taxon>
        <taxon>Metazoa</taxon>
        <taxon>Ecdysozoa</taxon>
        <taxon>Tardigrada</taxon>
        <taxon>Eutardigrada</taxon>
        <taxon>Parachela</taxon>
        <taxon>Hypsibioidea</taxon>
        <taxon>Hypsibiidae</taxon>
        <taxon>Hypsibius</taxon>
    </lineage>
</organism>
<dbReference type="GO" id="GO:0004252">
    <property type="term" value="F:serine-type endopeptidase activity"/>
    <property type="evidence" value="ECO:0007669"/>
    <property type="project" value="InterPro"/>
</dbReference>
<dbReference type="InterPro" id="IPR051487">
    <property type="entry name" value="Ser/Thr_Proteases_Immune/Dev"/>
</dbReference>
<dbReference type="InterPro" id="IPR001254">
    <property type="entry name" value="Trypsin_dom"/>
</dbReference>
<evidence type="ECO:0000256" key="2">
    <source>
        <dbReference type="ARBA" id="ARBA00024195"/>
    </source>
</evidence>
<accession>A0A9X6NM93</accession>
<comment type="caution">
    <text evidence="7">The sequence shown here is derived from an EMBL/GenBank/DDBJ whole genome shotgun (WGS) entry which is preliminary data.</text>
</comment>
<feature type="compositionally biased region" description="Low complexity" evidence="4">
    <location>
        <begin position="362"/>
        <end position="375"/>
    </location>
</feature>
<dbReference type="PROSITE" id="PS00135">
    <property type="entry name" value="TRYPSIN_SER"/>
    <property type="match status" value="1"/>
</dbReference>
<dbReference type="Gene3D" id="2.40.10.10">
    <property type="entry name" value="Trypsin-like serine proteases"/>
    <property type="match status" value="1"/>
</dbReference>
<evidence type="ECO:0000256" key="3">
    <source>
        <dbReference type="RuleBase" id="RU363034"/>
    </source>
</evidence>
<sequence length="863" mass="93539">MTLALHLLTGFSLVVLILLVQVATAENSSGSCRPNLFPTLKIPGFCVKIGELRTRCFDLEASRSTTDCPHVKGNFCCYSSVAQGNTILGVQQFDSEPKLEILQTEAKPQALIRPQPPQASNLEKIPEPSFPVETSTQRPRIKTNPIVDQNPRCSSVNDCPDAGMTCFHGQCQCWSVQGFSAVQTWSCSDDVKCRTLFPGHQAYLELLACSEFTCGYKVSASAVNCISIRDNSGTTNSNSRSNSNYGSTFGSRLTCRSCCCSAELAIMKDAFGVFCAFFGRAHENKGWNIAVFFANPFDCLQVGVVFGSLEEDSQPAERGYYGGNQQSGYGGGGGGGIFSQYNWAGSDLPALMDELGFDNNQNQYGSNSNQYYGSQPAPSYGGNQNQYGPNVNQNYAPQQAPYYGGSNNNNNQNQYGTNMYQKYAPQPAQMYKGGNYQNNNNYNNGNQNYGSQPAPSYGGNQNQYGMNMNQQKYAPQPSPTYGGDNNQYNNQNYGPQPAQNYSSYMNQQKYAPQPSPTYGGDNNHVKYGSTSNNNAYGDSMYAYVVPPAPITTDCGIVGAGRNTDFFDTTMILREAGMLNKPVQLRQKGGQVVPTIIGGTDAKVNQICWQVRVENTGLDDMGQAIISTCGGSIIGSRTILTAAHCVFENGKIKESNVFEVRIGAMDNAQLGGPLKSECEKIFQVAKVTPHKDFTPVKKDEAFRSDNDVALLTLTEDIDFAKSKCACRLCLQNTVPDVDAKCIASGFGIQTEIPPPGTNFIPANLRWAQLDVKKPESKECKTATVTDTLTVCAGGLIKGTSTCQGDSGGPLACLDESSGKFYSGGITSFGTTGCPKEDPAHFTRTQAFLRWIRMNADPTDTLSFV</sequence>